<name>A0A4Z1DT63_9STRE</name>
<reference evidence="1 2" key="1">
    <citation type="submission" date="2019-04" db="EMBL/GenBank/DDBJ databases">
        <title>Genome sequencing of Streptococcus rubneri DSM 26920(T).</title>
        <authorList>
            <person name="Kook J.-K."/>
            <person name="Park S.-N."/>
            <person name="Lim Y.K."/>
        </authorList>
    </citation>
    <scope>NUCLEOTIDE SEQUENCE [LARGE SCALE GENOMIC DNA]</scope>
    <source>
        <strain evidence="1 2">DSM 26920</strain>
    </source>
</reference>
<gene>
    <name evidence="1" type="ORF">E5S68_08870</name>
</gene>
<comment type="caution">
    <text evidence="1">The sequence shown here is derived from an EMBL/GenBank/DDBJ whole genome shotgun (WGS) entry which is preliminary data.</text>
</comment>
<dbReference type="AlphaFoldDB" id="A0A4Z1DT63"/>
<protein>
    <submittedName>
        <fullName evidence="1">CylX protein</fullName>
    </submittedName>
</protein>
<organism evidence="1 2">
    <name type="scientific">Streptococcus rubneri</name>
    <dbReference type="NCBI Taxonomy" id="1234680"/>
    <lineage>
        <taxon>Bacteria</taxon>
        <taxon>Bacillati</taxon>
        <taxon>Bacillota</taxon>
        <taxon>Bacilli</taxon>
        <taxon>Lactobacillales</taxon>
        <taxon>Streptococcaceae</taxon>
        <taxon>Streptococcus</taxon>
    </lineage>
</organism>
<sequence length="102" mass="11827">MVQSNILCKNEKLSDEQYGLYDTRIKNRNLLSTYLVGRIEYSDELVEGGVYHKGDILLKVLFLGISYEYSCFGDVRVVKTYCKNGSIVDYNKPILLMERMEI</sequence>
<evidence type="ECO:0000313" key="1">
    <source>
        <dbReference type="EMBL" id="TGN91207.1"/>
    </source>
</evidence>
<evidence type="ECO:0000313" key="2">
    <source>
        <dbReference type="Proteomes" id="UP000297986"/>
    </source>
</evidence>
<dbReference type="Proteomes" id="UP000297986">
    <property type="component" value="Unassembled WGS sequence"/>
</dbReference>
<dbReference type="OrthoDB" id="2229429at2"/>
<accession>A0A4Z1DT63</accession>
<dbReference type="EMBL" id="SRRP01000002">
    <property type="protein sequence ID" value="TGN91207.1"/>
    <property type="molecule type" value="Genomic_DNA"/>
</dbReference>
<keyword evidence="2" id="KW-1185">Reference proteome</keyword>
<proteinExistence type="predicted"/>
<dbReference type="RefSeq" id="WP_135783233.1">
    <property type="nucleotide sequence ID" value="NZ_JADMRL010000004.1"/>
</dbReference>